<sequence>REKSPVWSPGARCFYVRLSLDVEVIFMASLT</sequence>
<organism evidence="1 2">
    <name type="scientific">Elysia crispata</name>
    <name type="common">lettuce slug</name>
    <dbReference type="NCBI Taxonomy" id="231223"/>
    <lineage>
        <taxon>Eukaryota</taxon>
        <taxon>Metazoa</taxon>
        <taxon>Spiralia</taxon>
        <taxon>Lophotrochozoa</taxon>
        <taxon>Mollusca</taxon>
        <taxon>Gastropoda</taxon>
        <taxon>Heterobranchia</taxon>
        <taxon>Euthyneura</taxon>
        <taxon>Panpulmonata</taxon>
        <taxon>Sacoglossa</taxon>
        <taxon>Placobranchoidea</taxon>
        <taxon>Plakobranchidae</taxon>
        <taxon>Elysia</taxon>
    </lineage>
</organism>
<evidence type="ECO:0000313" key="2">
    <source>
        <dbReference type="Proteomes" id="UP001283361"/>
    </source>
</evidence>
<dbReference type="EMBL" id="JAWDGP010007150">
    <property type="protein sequence ID" value="KAK3729261.1"/>
    <property type="molecule type" value="Genomic_DNA"/>
</dbReference>
<gene>
    <name evidence="1" type="ORF">RRG08_011628</name>
</gene>
<dbReference type="AlphaFoldDB" id="A0AAE0Y1D5"/>
<feature type="non-terminal residue" evidence="1">
    <location>
        <position position="31"/>
    </location>
</feature>
<evidence type="ECO:0000313" key="1">
    <source>
        <dbReference type="EMBL" id="KAK3729261.1"/>
    </source>
</evidence>
<name>A0AAE0Y1D5_9GAST</name>
<proteinExistence type="predicted"/>
<dbReference type="Proteomes" id="UP001283361">
    <property type="component" value="Unassembled WGS sequence"/>
</dbReference>
<protein>
    <submittedName>
        <fullName evidence="1">Uncharacterized protein</fullName>
    </submittedName>
</protein>
<keyword evidence="2" id="KW-1185">Reference proteome</keyword>
<comment type="caution">
    <text evidence="1">The sequence shown here is derived from an EMBL/GenBank/DDBJ whole genome shotgun (WGS) entry which is preliminary data.</text>
</comment>
<reference evidence="1" key="1">
    <citation type="journal article" date="2023" name="G3 (Bethesda)">
        <title>A reference genome for the long-term kleptoplast-retaining sea slug Elysia crispata morphotype clarki.</title>
        <authorList>
            <person name="Eastman K.E."/>
            <person name="Pendleton A.L."/>
            <person name="Shaikh M.A."/>
            <person name="Suttiyut T."/>
            <person name="Ogas R."/>
            <person name="Tomko P."/>
            <person name="Gavelis G."/>
            <person name="Widhalm J.R."/>
            <person name="Wisecaver J.H."/>
        </authorList>
    </citation>
    <scope>NUCLEOTIDE SEQUENCE</scope>
    <source>
        <strain evidence="1">ECLA1</strain>
    </source>
</reference>
<accession>A0AAE0Y1D5</accession>